<dbReference type="SUPFAM" id="SSF82866">
    <property type="entry name" value="Multidrug efflux transporter AcrB transmembrane domain"/>
    <property type="match status" value="2"/>
</dbReference>
<feature type="transmembrane region" description="Helical" evidence="6">
    <location>
        <begin position="371"/>
        <end position="396"/>
    </location>
</feature>
<dbReference type="OrthoDB" id="9780358at2"/>
<sequence length="753" mass="84747">MKRLLFFRFVYLAILCVSLVWFSIIWKQGQWLETDLRSLLPVQQRWSDVQVLSDKKLEQQLNGQLISLVGHMDSQQAFQLAQQVQQTWQKSGLFSHIFFQTQPNLEQLQHEIQQLKWAVLPTDIRSQLLHAPALYFQQYAQQLVNPFNRENLLPLEQDWLGLGRFVLSQSQQLSQLQWNMQTGTVFIEKDGKTWILLRAELKNTHLLSGEQALLDLVTENRQQIQSQDGELFVAGTALFSAQAKQQAEQESMVMSILGISLTLLLLLYVFRSWRVLWLFLPVILGMILGVIATVSIFGYIHVLTLVVGTSLIGVLIDFPLHWVASALGKVDWNPQRTMRSHLPTFLVSLLVTLFGYGLLWFTDLPILKQTALFSAVALVSAIASTVLFLPILFKYVDFSQRKHRIFSFTGFKLFEDWRIKVLILGFALVGVFRSQWQDDIRQWVSLSPSTLQEAQKVGELTGIDLGSRYFLVVAENDEALLAKIENLSQKLTALSQPHQALSQWILTESRQKNTAAQLVSLVQPQDYQALMDIGIPNNAIQQALDSLVMQSPVSLRQALSTELGQGWKSLYLGELATKQVAAQVKIDGHILTEEVPLLANGQDIFWQDKRASLNQAFQETRNQAAWLKVLSFVLAGLLLWRLFGLAKTLSILMIPFSAVVLTIAILGWLGMPITLFSMFGLLLVSAIGVDYSAYRVSINESIFTKNAAIILSALTTMISFGLLALSSTPAVASFGMSVTIGVLFSLLLNLRKA</sequence>
<keyword evidence="9" id="KW-1185">Reference proteome</keyword>
<feature type="transmembrane region" description="Helical" evidence="6">
    <location>
        <begin position="5"/>
        <end position="26"/>
    </location>
</feature>
<dbReference type="RefSeq" id="WP_100288798.1">
    <property type="nucleotide sequence ID" value="NZ_PHHA01000014.1"/>
</dbReference>
<feature type="transmembrane region" description="Helical" evidence="6">
    <location>
        <begin position="706"/>
        <end position="725"/>
    </location>
</feature>
<proteinExistence type="predicted"/>
<feature type="transmembrane region" description="Helical" evidence="6">
    <location>
        <begin position="306"/>
        <end position="328"/>
    </location>
</feature>
<reference evidence="8 9" key="1">
    <citation type="submission" date="2017-11" db="EMBL/GenBank/DDBJ databases">
        <title>Reclassification of Bisgaard taxon 7 as Conservatibacter flavescens gen. nov., sp. nov.</title>
        <authorList>
            <person name="Christensen H."/>
        </authorList>
    </citation>
    <scope>NUCLEOTIDE SEQUENCE [LARGE SCALE GENOMIC DNA]</scope>
    <source>
        <strain evidence="8 9">7_4</strain>
    </source>
</reference>
<dbReference type="Gene3D" id="1.20.1640.10">
    <property type="entry name" value="Multidrug efflux transporter AcrB transmembrane domain"/>
    <property type="match status" value="2"/>
</dbReference>
<dbReference type="PROSITE" id="PS50156">
    <property type="entry name" value="SSD"/>
    <property type="match status" value="1"/>
</dbReference>
<evidence type="ECO:0000256" key="3">
    <source>
        <dbReference type="ARBA" id="ARBA00022692"/>
    </source>
</evidence>
<accession>A0A2M8S2L4</accession>
<dbReference type="Pfam" id="PF03176">
    <property type="entry name" value="MMPL"/>
    <property type="match status" value="1"/>
</dbReference>
<feature type="transmembrane region" description="Helical" evidence="6">
    <location>
        <begin position="650"/>
        <end position="669"/>
    </location>
</feature>
<feature type="transmembrane region" description="Helical" evidence="6">
    <location>
        <begin position="625"/>
        <end position="643"/>
    </location>
</feature>
<protein>
    <recommendedName>
        <fullName evidence="7">SSD domain-containing protein</fullName>
    </recommendedName>
</protein>
<evidence type="ECO:0000256" key="6">
    <source>
        <dbReference type="SAM" id="Phobius"/>
    </source>
</evidence>
<evidence type="ECO:0000259" key="7">
    <source>
        <dbReference type="PROSITE" id="PS50156"/>
    </source>
</evidence>
<comment type="caution">
    <text evidence="8">The sequence shown here is derived from an EMBL/GenBank/DDBJ whole genome shotgun (WGS) entry which is preliminary data.</text>
</comment>
<feature type="transmembrane region" description="Helical" evidence="6">
    <location>
        <begin position="252"/>
        <end position="270"/>
    </location>
</feature>
<dbReference type="PANTHER" id="PTHR33406">
    <property type="entry name" value="MEMBRANE PROTEIN MJ1562-RELATED"/>
    <property type="match status" value="1"/>
</dbReference>
<dbReference type="InterPro" id="IPR050545">
    <property type="entry name" value="Mycobact_MmpL"/>
</dbReference>
<feature type="transmembrane region" description="Helical" evidence="6">
    <location>
        <begin position="277"/>
        <end position="300"/>
    </location>
</feature>
<comment type="subcellular location">
    <subcellularLocation>
        <location evidence="1">Cell membrane</location>
        <topology evidence="1">Multi-pass membrane protein</topology>
    </subcellularLocation>
</comment>
<dbReference type="PANTHER" id="PTHR33406:SF13">
    <property type="entry name" value="MEMBRANE PROTEIN YDFJ"/>
    <property type="match status" value="1"/>
</dbReference>
<organism evidence="8 9">
    <name type="scientific">Conservatibacter flavescens</name>
    <dbReference type="NCBI Taxonomy" id="28161"/>
    <lineage>
        <taxon>Bacteria</taxon>
        <taxon>Pseudomonadati</taxon>
        <taxon>Pseudomonadota</taxon>
        <taxon>Gammaproteobacteria</taxon>
        <taxon>Pasteurellales</taxon>
        <taxon>Pasteurellaceae</taxon>
        <taxon>Conservatibacter</taxon>
    </lineage>
</organism>
<dbReference type="EMBL" id="PHHA01000014">
    <property type="protein sequence ID" value="PJG85400.1"/>
    <property type="molecule type" value="Genomic_DNA"/>
</dbReference>
<evidence type="ECO:0000313" key="9">
    <source>
        <dbReference type="Proteomes" id="UP000229329"/>
    </source>
</evidence>
<dbReference type="AlphaFoldDB" id="A0A2M8S2L4"/>
<feature type="domain" description="SSD" evidence="7">
    <location>
        <begin position="624"/>
        <end position="753"/>
    </location>
</feature>
<feature type="transmembrane region" description="Helical" evidence="6">
    <location>
        <begin position="340"/>
        <end position="359"/>
    </location>
</feature>
<dbReference type="InterPro" id="IPR004869">
    <property type="entry name" value="MMPL_dom"/>
</dbReference>
<feature type="transmembrane region" description="Helical" evidence="6">
    <location>
        <begin position="731"/>
        <end position="750"/>
    </location>
</feature>
<keyword evidence="4 6" id="KW-1133">Transmembrane helix</keyword>
<evidence type="ECO:0000256" key="2">
    <source>
        <dbReference type="ARBA" id="ARBA00022475"/>
    </source>
</evidence>
<name>A0A2M8S2L4_9PAST</name>
<keyword evidence="3 6" id="KW-0812">Transmembrane</keyword>
<dbReference type="Proteomes" id="UP000229329">
    <property type="component" value="Unassembled WGS sequence"/>
</dbReference>
<evidence type="ECO:0000256" key="4">
    <source>
        <dbReference type="ARBA" id="ARBA00022989"/>
    </source>
</evidence>
<evidence type="ECO:0000313" key="8">
    <source>
        <dbReference type="EMBL" id="PJG85400.1"/>
    </source>
</evidence>
<dbReference type="GO" id="GO:0005886">
    <property type="term" value="C:plasma membrane"/>
    <property type="evidence" value="ECO:0007669"/>
    <property type="project" value="UniProtKB-SubCell"/>
</dbReference>
<evidence type="ECO:0000256" key="1">
    <source>
        <dbReference type="ARBA" id="ARBA00004651"/>
    </source>
</evidence>
<dbReference type="InterPro" id="IPR000731">
    <property type="entry name" value="SSD"/>
</dbReference>
<keyword evidence="5 6" id="KW-0472">Membrane</keyword>
<evidence type="ECO:0000256" key="5">
    <source>
        <dbReference type="ARBA" id="ARBA00023136"/>
    </source>
</evidence>
<keyword evidence="2" id="KW-1003">Cell membrane</keyword>
<gene>
    <name evidence="8" type="ORF">CVP05_06655</name>
</gene>